<evidence type="ECO:0000313" key="3">
    <source>
        <dbReference type="EMBL" id="KAH3807567.1"/>
    </source>
</evidence>
<dbReference type="InterPro" id="IPR000315">
    <property type="entry name" value="Znf_B-box"/>
</dbReference>
<dbReference type="InterPro" id="IPR011042">
    <property type="entry name" value="6-blade_b-propeller_TolB-like"/>
</dbReference>
<dbReference type="SUPFAM" id="SSF101898">
    <property type="entry name" value="NHL repeat"/>
    <property type="match status" value="1"/>
</dbReference>
<gene>
    <name evidence="3" type="ORF">DPMN_135912</name>
</gene>
<dbReference type="PANTHER" id="PTHR25462:SF301">
    <property type="entry name" value="E3 UBIQUITIN-PROTEIN LIGASE TRIM56-LIKE"/>
    <property type="match status" value="1"/>
</dbReference>
<dbReference type="AlphaFoldDB" id="A0A9D4FZX7"/>
<dbReference type="InterPro" id="IPR047153">
    <property type="entry name" value="TRIM45/56/19-like"/>
</dbReference>
<dbReference type="PROSITE" id="PS50119">
    <property type="entry name" value="ZF_BBOX"/>
    <property type="match status" value="1"/>
</dbReference>
<evidence type="ECO:0000259" key="2">
    <source>
        <dbReference type="PROSITE" id="PS50119"/>
    </source>
</evidence>
<dbReference type="Gene3D" id="3.30.160.60">
    <property type="entry name" value="Classic Zinc Finger"/>
    <property type="match status" value="1"/>
</dbReference>
<dbReference type="Pfam" id="PF00643">
    <property type="entry name" value="zf-B_box"/>
    <property type="match status" value="1"/>
</dbReference>
<dbReference type="EMBL" id="JAIWYP010000006">
    <property type="protein sequence ID" value="KAH3807567.1"/>
    <property type="molecule type" value="Genomic_DNA"/>
</dbReference>
<sequence length="513" mass="58059">MASLPMSSVTEDSYIDIDYYCTDCKEQNIVLVADFYCKICVKFFCRTCIKSHKQHRRLLKKQPPYGRDKLIKWPLSLKMEKFLMTCDIHKDERLSMYCRDHSQLSCNLCVDFSHRQCSRVMRISECGKELRIDTHKLSLNIQSILYQMKSLQNNQETSMKSLQNSYTEHIETVIEEMRQIINSRFVTSKKELSLEELSLNIDSVLTDFERGILEEIKSETIFIKDSITRSIHNCTRLKNDLTQFHDSIRKIGNNKALCLIASMKCEHTIQQALKVLGKSGKVFTFRGKSEHIVNTQSDSVTCCITGCCVLPNGQVLVSDSSNKKVKLLNQQYQMVSHLDVSFTTWDVCPITPNEVAVTVLDLGNTHMVQFIKVGTSQLVPGKAFQLQHACRGIAHHHGDLFITSGTALYKYSLSGKLACILYEDAAGEWTAGRCAVSPTGNTLYITQPYQDRLLTLARDGTVLATCEAPELEHPRGVHVTPEGQVLLCGWGSNNILQVDWEGKEEAGHSDYMG</sequence>
<name>A0A9D4FZX7_DREPO</name>
<feature type="domain" description="B box-type" evidence="2">
    <location>
        <begin position="81"/>
        <end position="115"/>
    </location>
</feature>
<keyword evidence="1" id="KW-0479">Metal-binding</keyword>
<dbReference type="PANTHER" id="PTHR25462">
    <property type="entry name" value="BONUS, ISOFORM C-RELATED"/>
    <property type="match status" value="1"/>
</dbReference>
<reference evidence="3" key="1">
    <citation type="journal article" date="2019" name="bioRxiv">
        <title>The Genome of the Zebra Mussel, Dreissena polymorpha: A Resource for Invasive Species Research.</title>
        <authorList>
            <person name="McCartney M.A."/>
            <person name="Auch B."/>
            <person name="Kono T."/>
            <person name="Mallez S."/>
            <person name="Zhang Y."/>
            <person name="Obille A."/>
            <person name="Becker A."/>
            <person name="Abrahante J.E."/>
            <person name="Garbe J."/>
            <person name="Badalamenti J.P."/>
            <person name="Herman A."/>
            <person name="Mangelson H."/>
            <person name="Liachko I."/>
            <person name="Sullivan S."/>
            <person name="Sone E.D."/>
            <person name="Koren S."/>
            <person name="Silverstein K.A.T."/>
            <person name="Beckman K.B."/>
            <person name="Gohl D.M."/>
        </authorList>
    </citation>
    <scope>NUCLEOTIDE SEQUENCE</scope>
    <source>
        <strain evidence="3">Duluth1</strain>
        <tissue evidence="3">Whole animal</tissue>
    </source>
</reference>
<accession>A0A9D4FZX7</accession>
<evidence type="ECO:0000256" key="1">
    <source>
        <dbReference type="PROSITE-ProRule" id="PRU00024"/>
    </source>
</evidence>
<dbReference type="CDD" id="cd19756">
    <property type="entry name" value="Bbox2"/>
    <property type="match status" value="1"/>
</dbReference>
<dbReference type="SUPFAM" id="SSF57845">
    <property type="entry name" value="B-box zinc-binding domain"/>
    <property type="match status" value="1"/>
</dbReference>
<reference evidence="3" key="2">
    <citation type="submission" date="2020-11" db="EMBL/GenBank/DDBJ databases">
        <authorList>
            <person name="McCartney M.A."/>
            <person name="Auch B."/>
            <person name="Kono T."/>
            <person name="Mallez S."/>
            <person name="Becker A."/>
            <person name="Gohl D.M."/>
            <person name="Silverstein K.A.T."/>
            <person name="Koren S."/>
            <person name="Bechman K.B."/>
            <person name="Herman A."/>
            <person name="Abrahante J.E."/>
            <person name="Garbe J."/>
        </authorList>
    </citation>
    <scope>NUCLEOTIDE SEQUENCE</scope>
    <source>
        <strain evidence="3">Duluth1</strain>
        <tissue evidence="3">Whole animal</tissue>
    </source>
</reference>
<keyword evidence="4" id="KW-1185">Reference proteome</keyword>
<keyword evidence="1" id="KW-0862">Zinc</keyword>
<dbReference type="Gene3D" id="2.120.10.30">
    <property type="entry name" value="TolB, C-terminal domain"/>
    <property type="match status" value="1"/>
</dbReference>
<organism evidence="3 4">
    <name type="scientific">Dreissena polymorpha</name>
    <name type="common">Zebra mussel</name>
    <name type="synonym">Mytilus polymorpha</name>
    <dbReference type="NCBI Taxonomy" id="45954"/>
    <lineage>
        <taxon>Eukaryota</taxon>
        <taxon>Metazoa</taxon>
        <taxon>Spiralia</taxon>
        <taxon>Lophotrochozoa</taxon>
        <taxon>Mollusca</taxon>
        <taxon>Bivalvia</taxon>
        <taxon>Autobranchia</taxon>
        <taxon>Heteroconchia</taxon>
        <taxon>Euheterodonta</taxon>
        <taxon>Imparidentia</taxon>
        <taxon>Neoheterodontei</taxon>
        <taxon>Myida</taxon>
        <taxon>Dreissenoidea</taxon>
        <taxon>Dreissenidae</taxon>
        <taxon>Dreissena</taxon>
    </lineage>
</organism>
<keyword evidence="1" id="KW-0863">Zinc-finger</keyword>
<evidence type="ECO:0000313" key="4">
    <source>
        <dbReference type="Proteomes" id="UP000828390"/>
    </source>
</evidence>
<comment type="caution">
    <text evidence="3">The sequence shown here is derived from an EMBL/GenBank/DDBJ whole genome shotgun (WGS) entry which is preliminary data.</text>
</comment>
<dbReference type="Proteomes" id="UP000828390">
    <property type="component" value="Unassembled WGS sequence"/>
</dbReference>
<proteinExistence type="predicted"/>
<dbReference type="GO" id="GO:0008270">
    <property type="term" value="F:zinc ion binding"/>
    <property type="evidence" value="ECO:0007669"/>
    <property type="project" value="UniProtKB-KW"/>
</dbReference>
<protein>
    <recommendedName>
        <fullName evidence="2">B box-type domain-containing protein</fullName>
    </recommendedName>
</protein>